<evidence type="ECO:0000313" key="2">
    <source>
        <dbReference type="EMBL" id="MBP1473972.1"/>
    </source>
</evidence>
<dbReference type="InterPro" id="IPR029058">
    <property type="entry name" value="AB_hydrolase_fold"/>
</dbReference>
<dbReference type="EMBL" id="JAGJRS010000013">
    <property type="protein sequence ID" value="MBP1473972.1"/>
    <property type="molecule type" value="Genomic_DNA"/>
</dbReference>
<accession>A0ABS4DLQ7</accession>
<dbReference type="PANTHER" id="PTHR48098:SF3">
    <property type="entry name" value="IRON(III) ENTEROBACTIN ESTERASE"/>
    <property type="match status" value="1"/>
</dbReference>
<evidence type="ECO:0000256" key="1">
    <source>
        <dbReference type="SAM" id="SignalP"/>
    </source>
</evidence>
<proteinExistence type="predicted"/>
<sequence>MTTPLPLLRLAGAALLALATLPAAHAAEGPRIQVSFSAKAHAQPITGRVYVAISRSNETPPIEQTDITGVPLFGHDVSALAPGQVATIDADDNGAPLTSLAQLPAGDYWMQPFVNVYTEFRRADGHTVWLHMDQWEGQDFKHSPGNLYGKPVKVHYDPAAPTPVTLVADQVIAPIPFPKDTPYVKRFRIKSKLLSDWWGQPIYLGATVLLPKDYDEHPDVRYPVIYEQGHFSTRAPGGFDYPKSHFRDYWLADGTPRYVMVSLQHPSPYYDDSYAVNSANEGPYDDAIHQELLPEIQKRFRLIDQPWARILEGGSTGGWIAMAQMLFHPDYYGGTFASCPDALDFRHHQVVNIYDDANAYWLDKGWMKVERVDTRQPDGNVEAMMKDENRYELAVGDHSRSGGQWDIWEAAFGPVGADGYPRRLWDKRTGVIDHDVAHYWKQHFDLRYLLETHWATLGPKVTDKIHIYVGDADTYNLNMGVRAMDAFLKRARNPSFRGSVTYQPMAPHCWGPRGQELIETVTRYIDGHAPADADRTSWRY</sequence>
<keyword evidence="3" id="KW-1185">Reference proteome</keyword>
<reference evidence="2 3" key="1">
    <citation type="submission" date="2021-04" db="EMBL/GenBank/DDBJ databases">
        <authorList>
            <person name="Huq M.A."/>
        </authorList>
    </citation>
    <scope>NUCLEOTIDE SEQUENCE [LARGE SCALE GENOMIC DNA]</scope>
    <source>
        <strain evidence="2 3">MAH-13</strain>
    </source>
</reference>
<organism evidence="2 3">
    <name type="scientific">Frateuria flava</name>
    <dbReference type="NCBI Taxonomy" id="2821489"/>
    <lineage>
        <taxon>Bacteria</taxon>
        <taxon>Pseudomonadati</taxon>
        <taxon>Pseudomonadota</taxon>
        <taxon>Gammaproteobacteria</taxon>
        <taxon>Lysobacterales</taxon>
        <taxon>Rhodanobacteraceae</taxon>
        <taxon>Frateuria</taxon>
    </lineage>
</organism>
<dbReference type="RefSeq" id="WP_209617781.1">
    <property type="nucleotide sequence ID" value="NZ_JAGJRS010000013.1"/>
</dbReference>
<dbReference type="SUPFAM" id="SSF53474">
    <property type="entry name" value="alpha/beta-Hydrolases"/>
    <property type="match status" value="1"/>
</dbReference>
<evidence type="ECO:0000313" key="3">
    <source>
        <dbReference type="Proteomes" id="UP000823790"/>
    </source>
</evidence>
<dbReference type="Pfam" id="PF00756">
    <property type="entry name" value="Esterase"/>
    <property type="match status" value="1"/>
</dbReference>
<dbReference type="PANTHER" id="PTHR48098">
    <property type="entry name" value="ENTEROCHELIN ESTERASE-RELATED"/>
    <property type="match status" value="1"/>
</dbReference>
<protein>
    <recommendedName>
        <fullName evidence="4">Esterase</fullName>
    </recommendedName>
</protein>
<dbReference type="InterPro" id="IPR000801">
    <property type="entry name" value="Esterase-like"/>
</dbReference>
<dbReference type="InterPro" id="IPR050583">
    <property type="entry name" value="Mycobacterial_A85_antigen"/>
</dbReference>
<comment type="caution">
    <text evidence="2">The sequence shown here is derived from an EMBL/GenBank/DDBJ whole genome shotgun (WGS) entry which is preliminary data.</text>
</comment>
<name>A0ABS4DLQ7_9GAMM</name>
<feature type="signal peptide" evidence="1">
    <location>
        <begin position="1"/>
        <end position="26"/>
    </location>
</feature>
<feature type="chain" id="PRO_5046149784" description="Esterase" evidence="1">
    <location>
        <begin position="27"/>
        <end position="540"/>
    </location>
</feature>
<dbReference type="Gene3D" id="3.40.50.1820">
    <property type="entry name" value="alpha/beta hydrolase"/>
    <property type="match status" value="1"/>
</dbReference>
<gene>
    <name evidence="2" type="ORF">J7I44_06655</name>
</gene>
<dbReference type="Proteomes" id="UP000823790">
    <property type="component" value="Unassembled WGS sequence"/>
</dbReference>
<keyword evidence="1" id="KW-0732">Signal</keyword>
<evidence type="ECO:0008006" key="4">
    <source>
        <dbReference type="Google" id="ProtNLM"/>
    </source>
</evidence>